<evidence type="ECO:0000313" key="2">
    <source>
        <dbReference type="Proteomes" id="UP000075502"/>
    </source>
</evidence>
<name>A0A150TLY9_SORCE</name>
<gene>
    <name evidence="1" type="ORF">BE21_38930</name>
</gene>
<organism evidence="1 2">
    <name type="scientific">Sorangium cellulosum</name>
    <name type="common">Polyangium cellulosum</name>
    <dbReference type="NCBI Taxonomy" id="56"/>
    <lineage>
        <taxon>Bacteria</taxon>
        <taxon>Pseudomonadati</taxon>
        <taxon>Myxococcota</taxon>
        <taxon>Polyangia</taxon>
        <taxon>Polyangiales</taxon>
        <taxon>Polyangiaceae</taxon>
        <taxon>Sorangium</taxon>
    </lineage>
</organism>
<feature type="non-terminal residue" evidence="1">
    <location>
        <position position="1"/>
    </location>
</feature>
<dbReference type="Proteomes" id="UP000075502">
    <property type="component" value="Unassembled WGS sequence"/>
</dbReference>
<dbReference type="AlphaFoldDB" id="A0A150TLY9"/>
<proteinExistence type="predicted"/>
<accession>A0A150TLY9</accession>
<comment type="caution">
    <text evidence="1">The sequence shown here is derived from an EMBL/GenBank/DDBJ whole genome shotgun (WGS) entry which is preliminary data.</text>
</comment>
<reference evidence="1 2" key="1">
    <citation type="submission" date="2014-02" db="EMBL/GenBank/DDBJ databases">
        <title>The small core and large imbalanced accessory genome model reveals a collaborative survival strategy of Sorangium cellulosum strains in nature.</title>
        <authorList>
            <person name="Han K."/>
            <person name="Peng R."/>
            <person name="Blom J."/>
            <person name="Li Y.-Z."/>
        </authorList>
    </citation>
    <scope>NUCLEOTIDE SEQUENCE [LARGE SCALE GENOMIC DNA]</scope>
    <source>
        <strain evidence="1 2">So0007-03</strain>
    </source>
</reference>
<dbReference type="EMBL" id="JEME01001937">
    <property type="protein sequence ID" value="KYG05712.1"/>
    <property type="molecule type" value="Genomic_DNA"/>
</dbReference>
<protein>
    <submittedName>
        <fullName evidence="1">Uncharacterized protein</fullName>
    </submittedName>
</protein>
<evidence type="ECO:0000313" key="1">
    <source>
        <dbReference type="EMBL" id="KYG05712.1"/>
    </source>
</evidence>
<sequence length="76" mass="8160">RAAAQSEPPPAPAADDPGLTARDLVSALRAVSHGADASEILGNNVRWEAMFAALLSLLLKKHLIADWEFVDELKKI</sequence>